<dbReference type="InterPro" id="IPR058163">
    <property type="entry name" value="LysR-type_TF_proteobact-type"/>
</dbReference>
<evidence type="ECO:0000256" key="3">
    <source>
        <dbReference type="ARBA" id="ARBA00023125"/>
    </source>
</evidence>
<comment type="similarity">
    <text evidence="1">Belongs to the LysR transcriptional regulatory family.</text>
</comment>
<evidence type="ECO:0000256" key="2">
    <source>
        <dbReference type="ARBA" id="ARBA00023015"/>
    </source>
</evidence>
<sequence>MDRLTSMAVFVTAADLGSFAAAAASLGMSPQMVAKHVAFLEGRLGTRLLNRTTRRQSLTEFGRAYHERCRVVLAEAEAADALAEAARAHPRGTLRINAPVTFGSHSLVPVLTRYLRSWPEVEVDLSLTDRMVDLVEEGFEAVIRLGPLTDSSLIARPLAPYRLVACAAPAYLAAQGVPDSPEALAGHQCLDFAHWPRGRDSLWRFTRGGITREAPATGRLHINDFRALLRAALDGFGIVLGVETALRDDLAAGRLVRILPDWEAPSRPMHLLTMRDRRPTAKLRRFIDLVTSEFGPDGAAARDASASHRESA</sequence>
<dbReference type="InterPro" id="IPR036388">
    <property type="entry name" value="WH-like_DNA-bd_sf"/>
</dbReference>
<keyword evidence="8" id="KW-1185">Reference proteome</keyword>
<feature type="chain" id="PRO_5022761036" evidence="5">
    <location>
        <begin position="24"/>
        <end position="312"/>
    </location>
</feature>
<feature type="domain" description="HTH lysR-type" evidence="6">
    <location>
        <begin position="1"/>
        <end position="59"/>
    </location>
</feature>
<dbReference type="Proteomes" id="UP000305267">
    <property type="component" value="Unassembled WGS sequence"/>
</dbReference>
<organism evidence="7 8">
    <name type="scientific">Methylobacterium terricola</name>
    <dbReference type="NCBI Taxonomy" id="2583531"/>
    <lineage>
        <taxon>Bacteria</taxon>
        <taxon>Pseudomonadati</taxon>
        <taxon>Pseudomonadota</taxon>
        <taxon>Alphaproteobacteria</taxon>
        <taxon>Hyphomicrobiales</taxon>
        <taxon>Methylobacteriaceae</taxon>
        <taxon>Methylobacterium</taxon>
    </lineage>
</organism>
<dbReference type="PANTHER" id="PTHR30537">
    <property type="entry name" value="HTH-TYPE TRANSCRIPTIONAL REGULATOR"/>
    <property type="match status" value="1"/>
</dbReference>
<name>A0A5C4L5Y7_9HYPH</name>
<dbReference type="Pfam" id="PF03466">
    <property type="entry name" value="LysR_substrate"/>
    <property type="match status" value="1"/>
</dbReference>
<dbReference type="PROSITE" id="PS50931">
    <property type="entry name" value="HTH_LYSR"/>
    <property type="match status" value="1"/>
</dbReference>
<dbReference type="SUPFAM" id="SSF53850">
    <property type="entry name" value="Periplasmic binding protein-like II"/>
    <property type="match status" value="1"/>
</dbReference>
<dbReference type="RefSeq" id="WP_139040674.1">
    <property type="nucleotide sequence ID" value="NZ_VDDA01000057.1"/>
</dbReference>
<gene>
    <name evidence="7" type="ORF">FF100_35330</name>
</gene>
<keyword evidence="2" id="KW-0805">Transcription regulation</keyword>
<dbReference type="InterPro" id="IPR036390">
    <property type="entry name" value="WH_DNA-bd_sf"/>
</dbReference>
<dbReference type="FunFam" id="1.10.10.10:FF:000001">
    <property type="entry name" value="LysR family transcriptional regulator"/>
    <property type="match status" value="1"/>
</dbReference>
<evidence type="ECO:0000259" key="6">
    <source>
        <dbReference type="PROSITE" id="PS50931"/>
    </source>
</evidence>
<evidence type="ECO:0000256" key="4">
    <source>
        <dbReference type="ARBA" id="ARBA00023163"/>
    </source>
</evidence>
<dbReference type="GO" id="GO:0003700">
    <property type="term" value="F:DNA-binding transcription factor activity"/>
    <property type="evidence" value="ECO:0007669"/>
    <property type="project" value="InterPro"/>
</dbReference>
<dbReference type="InterPro" id="IPR000847">
    <property type="entry name" value="LysR_HTH_N"/>
</dbReference>
<keyword evidence="3" id="KW-0238">DNA-binding</keyword>
<evidence type="ECO:0000256" key="5">
    <source>
        <dbReference type="SAM" id="SignalP"/>
    </source>
</evidence>
<evidence type="ECO:0000313" key="7">
    <source>
        <dbReference type="EMBL" id="TNC05705.1"/>
    </source>
</evidence>
<dbReference type="Gene3D" id="3.40.190.290">
    <property type="match status" value="1"/>
</dbReference>
<dbReference type="AlphaFoldDB" id="A0A5C4L5Y7"/>
<dbReference type="Pfam" id="PF00126">
    <property type="entry name" value="HTH_1"/>
    <property type="match status" value="1"/>
</dbReference>
<dbReference type="SUPFAM" id="SSF46785">
    <property type="entry name" value="Winged helix' DNA-binding domain"/>
    <property type="match status" value="1"/>
</dbReference>
<dbReference type="InterPro" id="IPR005119">
    <property type="entry name" value="LysR_subst-bd"/>
</dbReference>
<dbReference type="FunFam" id="3.40.190.290:FF:000001">
    <property type="entry name" value="Transcriptional regulator, LysR family"/>
    <property type="match status" value="1"/>
</dbReference>
<comment type="caution">
    <text evidence="7">The sequence shown here is derived from an EMBL/GenBank/DDBJ whole genome shotgun (WGS) entry which is preliminary data.</text>
</comment>
<proteinExistence type="inferred from homology"/>
<keyword evidence="5" id="KW-0732">Signal</keyword>
<protein>
    <submittedName>
        <fullName evidence="7">LysR family transcriptional regulator</fullName>
    </submittedName>
</protein>
<evidence type="ECO:0000256" key="1">
    <source>
        <dbReference type="ARBA" id="ARBA00009437"/>
    </source>
</evidence>
<dbReference type="GO" id="GO:0043565">
    <property type="term" value="F:sequence-specific DNA binding"/>
    <property type="evidence" value="ECO:0007669"/>
    <property type="project" value="TreeGrafter"/>
</dbReference>
<dbReference type="PANTHER" id="PTHR30537:SF5">
    <property type="entry name" value="HTH-TYPE TRANSCRIPTIONAL ACTIVATOR TTDR-RELATED"/>
    <property type="match status" value="1"/>
</dbReference>
<dbReference type="GO" id="GO:0006351">
    <property type="term" value="P:DNA-templated transcription"/>
    <property type="evidence" value="ECO:0007669"/>
    <property type="project" value="TreeGrafter"/>
</dbReference>
<dbReference type="OrthoDB" id="9786526at2"/>
<evidence type="ECO:0000313" key="8">
    <source>
        <dbReference type="Proteomes" id="UP000305267"/>
    </source>
</evidence>
<keyword evidence="4" id="KW-0804">Transcription</keyword>
<reference evidence="7 8" key="1">
    <citation type="submission" date="2019-06" db="EMBL/GenBank/DDBJ databases">
        <title>Genome of Methylobacterium sp. 17Sr1-39.</title>
        <authorList>
            <person name="Seo T."/>
        </authorList>
    </citation>
    <scope>NUCLEOTIDE SEQUENCE [LARGE SCALE GENOMIC DNA]</scope>
    <source>
        <strain evidence="7 8">17Sr1-39</strain>
    </source>
</reference>
<dbReference type="Gene3D" id="1.10.10.10">
    <property type="entry name" value="Winged helix-like DNA-binding domain superfamily/Winged helix DNA-binding domain"/>
    <property type="match status" value="1"/>
</dbReference>
<accession>A0A5C4L5Y7</accession>
<feature type="signal peptide" evidence="5">
    <location>
        <begin position="1"/>
        <end position="23"/>
    </location>
</feature>
<dbReference type="EMBL" id="VDDA01000057">
    <property type="protein sequence ID" value="TNC05705.1"/>
    <property type="molecule type" value="Genomic_DNA"/>
</dbReference>